<protein>
    <submittedName>
        <fullName evidence="5">Ran GDP/GTP exchange factor</fullName>
    </submittedName>
</protein>
<dbReference type="PROSITE" id="PS00625">
    <property type="entry name" value="RCC1_1"/>
    <property type="match status" value="1"/>
</dbReference>
<dbReference type="eggNOG" id="KOG1426">
    <property type="taxonomic scope" value="Eukaryota"/>
</dbReference>
<feature type="repeat" description="RCC1" evidence="3">
    <location>
        <begin position="365"/>
        <end position="428"/>
    </location>
</feature>
<dbReference type="PROSITE" id="PS00626">
    <property type="entry name" value="RCC1_2"/>
    <property type="match status" value="2"/>
</dbReference>
<dbReference type="Proteomes" id="UP000001744">
    <property type="component" value="Unassembled WGS sequence"/>
</dbReference>
<dbReference type="GO" id="GO:0031291">
    <property type="term" value="P:Ran protein signal transduction"/>
    <property type="evidence" value="ECO:0007669"/>
    <property type="project" value="EnsemblFungi"/>
</dbReference>
<feature type="repeat" description="RCC1" evidence="3">
    <location>
        <begin position="308"/>
        <end position="364"/>
    </location>
</feature>
<evidence type="ECO:0000256" key="2">
    <source>
        <dbReference type="ARBA" id="ARBA00022737"/>
    </source>
</evidence>
<dbReference type="AlphaFoldDB" id="B6K6W4"/>
<evidence type="ECO:0000313" key="6">
    <source>
        <dbReference type="JaponicusDB" id="SJAG_04464"/>
    </source>
</evidence>
<dbReference type="PROSITE" id="PS50012">
    <property type="entry name" value="RCC1_3"/>
    <property type="match status" value="7"/>
</dbReference>
<dbReference type="JaponicusDB" id="SJAG_04464">
    <property type="gene designation" value="pim1"/>
</dbReference>
<dbReference type="OrthoDB" id="61110at2759"/>
<dbReference type="GO" id="GO:0000785">
    <property type="term" value="C:chromatin"/>
    <property type="evidence" value="ECO:0007669"/>
    <property type="project" value="EnsemblFungi"/>
</dbReference>
<dbReference type="SUPFAM" id="SSF50985">
    <property type="entry name" value="RCC1/BLIP-II"/>
    <property type="match status" value="1"/>
</dbReference>
<dbReference type="GO" id="GO:0032888">
    <property type="term" value="P:regulation of mitotic spindle elongation"/>
    <property type="evidence" value="ECO:0007669"/>
    <property type="project" value="EnsemblFungi"/>
</dbReference>
<feature type="repeat" description="RCC1" evidence="3">
    <location>
        <begin position="81"/>
        <end position="136"/>
    </location>
</feature>
<dbReference type="GeneID" id="7051826"/>
<dbReference type="GO" id="GO:0006998">
    <property type="term" value="P:nuclear envelope organization"/>
    <property type="evidence" value="ECO:0000269"/>
    <property type="project" value="JaponicusDB"/>
</dbReference>
<dbReference type="STRING" id="402676.B6K6W4"/>
<sequence>MLGTWKSLKSKEIRRRYGSYLRMKAMTEKRRQRAVEATEEHDDEHRPIKRSRTGLVTSKTTQPAFHAHRLNHVPKAPTHLLNVYVFGSGSMNELGMADDDVDVIYRPRLNPSLTREKAGVVTLAVGGMHTAVVTHDGRVLTWGVNDDFALGRLTKNQVDEDGEPIDNDTLEGTPYPVEGELLNKHVVKVVCSDNLTVAITDEGECYAWGTFRCSDGILGFSATQKHSPSPTKIDIPEVADVAVGTDHVLALTTAGQVYAWGNGQQCQLGREIPEAVRKEGLVPHLLNLKNILAVGAGSYHSFAVDRDGRVYAWGLNAARQCGIYYENNDEGVIVKEPTLVEALAPFKVESITGGEHHSMAILRGGRVLAWGRHDRHQLGIPEEELPSTVLRDDRGNIYSVPIPTIVPSLVDIVQVCCGTHHNLAIDKHGKAFSWGSGENYEVGQGTDDEDVAIPTLIRSKAIKDVAIKVVGAGGQFSVIAGLPTESTTPKITEKTPAVVRTTEDVSSQSGSITSAFTATSSVFVKDTTVTETVYTSN</sequence>
<accession>B6K6W4</accession>
<dbReference type="RefSeq" id="XP_002175561.1">
    <property type="nucleotide sequence ID" value="XM_002175525.1"/>
</dbReference>
<gene>
    <name evidence="6" type="primary">pim1</name>
    <name evidence="5" type="ORF">SJAG_04464</name>
</gene>
<evidence type="ECO:0000313" key="7">
    <source>
        <dbReference type="Proteomes" id="UP000001744"/>
    </source>
</evidence>
<evidence type="ECO:0000313" key="5">
    <source>
        <dbReference type="EMBL" id="EEB09268.1"/>
    </source>
</evidence>
<dbReference type="GO" id="GO:0005085">
    <property type="term" value="F:guanyl-nucleotide exchange factor activity"/>
    <property type="evidence" value="ECO:0000318"/>
    <property type="project" value="GO_Central"/>
</dbReference>
<proteinExistence type="predicted"/>
<reference evidence="5 7" key="1">
    <citation type="journal article" date="2011" name="Science">
        <title>Comparative functional genomics of the fission yeasts.</title>
        <authorList>
            <person name="Rhind N."/>
            <person name="Chen Z."/>
            <person name="Yassour M."/>
            <person name="Thompson D.A."/>
            <person name="Haas B.J."/>
            <person name="Habib N."/>
            <person name="Wapinski I."/>
            <person name="Roy S."/>
            <person name="Lin M.F."/>
            <person name="Heiman D.I."/>
            <person name="Young S.K."/>
            <person name="Furuya K."/>
            <person name="Guo Y."/>
            <person name="Pidoux A."/>
            <person name="Chen H.M."/>
            <person name="Robbertse B."/>
            <person name="Goldberg J.M."/>
            <person name="Aoki K."/>
            <person name="Bayne E.H."/>
            <person name="Berlin A.M."/>
            <person name="Desjardins C.A."/>
            <person name="Dobbs E."/>
            <person name="Dukaj L."/>
            <person name="Fan L."/>
            <person name="FitzGerald M.G."/>
            <person name="French C."/>
            <person name="Gujja S."/>
            <person name="Hansen K."/>
            <person name="Keifenheim D."/>
            <person name="Levin J.Z."/>
            <person name="Mosher R.A."/>
            <person name="Mueller C.A."/>
            <person name="Pfiffner J."/>
            <person name="Priest M."/>
            <person name="Russ C."/>
            <person name="Smialowska A."/>
            <person name="Swoboda P."/>
            <person name="Sykes S.M."/>
            <person name="Vaughn M."/>
            <person name="Vengrova S."/>
            <person name="Yoder R."/>
            <person name="Zeng Q."/>
            <person name="Allshire R."/>
            <person name="Baulcombe D."/>
            <person name="Birren B.W."/>
            <person name="Brown W."/>
            <person name="Ekwall K."/>
            <person name="Kellis M."/>
            <person name="Leatherwood J."/>
            <person name="Levin H."/>
            <person name="Margalit H."/>
            <person name="Martienssen R."/>
            <person name="Nieduszynski C.A."/>
            <person name="Spatafora J.W."/>
            <person name="Friedman N."/>
            <person name="Dalgaard J.Z."/>
            <person name="Baumann P."/>
            <person name="Niki H."/>
            <person name="Regev A."/>
            <person name="Nusbaum C."/>
        </authorList>
    </citation>
    <scope>NUCLEOTIDE SEQUENCE [LARGE SCALE GENOMIC DNA]</scope>
    <source>
        <strain evidence="7">yFS275 / FY16936</strain>
    </source>
</reference>
<dbReference type="GO" id="GO:0005737">
    <property type="term" value="C:cytoplasm"/>
    <property type="evidence" value="ECO:0000318"/>
    <property type="project" value="GO_Central"/>
</dbReference>
<organism evidence="5 7">
    <name type="scientific">Schizosaccharomyces japonicus (strain yFS275 / FY16936)</name>
    <name type="common">Fission yeast</name>
    <dbReference type="NCBI Taxonomy" id="402676"/>
    <lineage>
        <taxon>Eukaryota</taxon>
        <taxon>Fungi</taxon>
        <taxon>Dikarya</taxon>
        <taxon>Ascomycota</taxon>
        <taxon>Taphrinomycotina</taxon>
        <taxon>Schizosaccharomycetes</taxon>
        <taxon>Schizosaccharomycetales</taxon>
        <taxon>Schizosaccharomycetaceae</taxon>
        <taxon>Schizosaccharomyces</taxon>
    </lineage>
</organism>
<dbReference type="InterPro" id="IPR000408">
    <property type="entry name" value="Reg_chr_condens"/>
</dbReference>
<dbReference type="PANTHER" id="PTHR45982:SF1">
    <property type="entry name" value="REGULATOR OF CHROMOSOME CONDENSATION"/>
    <property type="match status" value="1"/>
</dbReference>
<dbReference type="Pfam" id="PF25390">
    <property type="entry name" value="WD40_RLD"/>
    <property type="match status" value="1"/>
</dbReference>
<dbReference type="VEuPathDB" id="FungiDB:SJAG_04464"/>
<dbReference type="OMA" id="IFVWGTG"/>
<evidence type="ECO:0000256" key="3">
    <source>
        <dbReference type="PROSITE-ProRule" id="PRU00235"/>
    </source>
</evidence>
<dbReference type="GO" id="GO:1901673">
    <property type="term" value="P:regulation of mitotic spindle assembly"/>
    <property type="evidence" value="ECO:0000318"/>
    <property type="project" value="GO_Central"/>
</dbReference>
<dbReference type="EMBL" id="KE651168">
    <property type="protein sequence ID" value="EEB09268.1"/>
    <property type="molecule type" value="Genomic_DNA"/>
</dbReference>
<feature type="repeat" description="RCC1" evidence="3">
    <location>
        <begin position="137"/>
        <end position="202"/>
    </location>
</feature>
<dbReference type="HOGENOM" id="CLU_005210_4_2_1"/>
<feature type="domain" description="RCC1-like" evidence="4">
    <location>
        <begin position="83"/>
        <end position="479"/>
    </location>
</feature>
<keyword evidence="1" id="KW-0344">Guanine-nucleotide releasing factor</keyword>
<dbReference type="GO" id="GO:0120321">
    <property type="term" value="C:nuclear envelope adjacent to nuclear pore complex"/>
    <property type="evidence" value="ECO:0000269"/>
    <property type="project" value="JaponicusDB"/>
</dbReference>
<keyword evidence="2" id="KW-0677">Repeat</keyword>
<dbReference type="InterPro" id="IPR051553">
    <property type="entry name" value="Ran_GTPase-activating"/>
</dbReference>
<name>B6K6W4_SCHJY</name>
<feature type="repeat" description="RCC1" evidence="3">
    <location>
        <begin position="203"/>
        <end position="254"/>
    </location>
</feature>
<feature type="repeat" description="RCC1" evidence="3">
    <location>
        <begin position="429"/>
        <end position="483"/>
    </location>
</feature>
<dbReference type="Gene3D" id="2.130.10.30">
    <property type="entry name" value="Regulator of chromosome condensation 1/beta-lactamase-inhibitor protein II"/>
    <property type="match status" value="1"/>
</dbReference>
<evidence type="ECO:0000259" key="4">
    <source>
        <dbReference type="Pfam" id="PF25390"/>
    </source>
</evidence>
<dbReference type="PRINTS" id="PR00633">
    <property type="entry name" value="RCCNDNSATION"/>
</dbReference>
<dbReference type="GO" id="GO:0007096">
    <property type="term" value="P:regulation of exit from mitosis"/>
    <property type="evidence" value="ECO:0007669"/>
    <property type="project" value="EnsemblFungi"/>
</dbReference>
<keyword evidence="7" id="KW-1185">Reference proteome</keyword>
<feature type="repeat" description="RCC1" evidence="3">
    <location>
        <begin position="255"/>
        <end position="307"/>
    </location>
</feature>
<evidence type="ECO:0000256" key="1">
    <source>
        <dbReference type="ARBA" id="ARBA00022658"/>
    </source>
</evidence>
<dbReference type="PANTHER" id="PTHR45982">
    <property type="entry name" value="REGULATOR OF CHROMOSOME CONDENSATION"/>
    <property type="match status" value="1"/>
</dbReference>
<dbReference type="InterPro" id="IPR058923">
    <property type="entry name" value="RCC1-like_dom"/>
</dbReference>
<dbReference type="GO" id="GO:0007346">
    <property type="term" value="P:regulation of mitotic cell cycle"/>
    <property type="evidence" value="ECO:0000318"/>
    <property type="project" value="GO_Central"/>
</dbReference>
<dbReference type="GO" id="GO:0101024">
    <property type="term" value="P:mitotic nuclear membrane organization"/>
    <property type="evidence" value="ECO:0000269"/>
    <property type="project" value="JaponicusDB"/>
</dbReference>
<dbReference type="GO" id="GO:0046827">
    <property type="term" value="P:positive regulation of protein export from nucleus"/>
    <property type="evidence" value="ECO:0007669"/>
    <property type="project" value="EnsemblFungi"/>
</dbReference>
<dbReference type="InterPro" id="IPR009091">
    <property type="entry name" value="RCC1/BLIP-II"/>
</dbReference>